<evidence type="ECO:0000313" key="1">
    <source>
        <dbReference type="EMBL" id="CEG42293.1"/>
    </source>
</evidence>
<dbReference type="Proteomes" id="UP000054928">
    <property type="component" value="Unassembled WGS sequence"/>
</dbReference>
<dbReference type="RefSeq" id="XP_024578662.1">
    <property type="nucleotide sequence ID" value="XM_024728157.1"/>
</dbReference>
<dbReference type="EMBL" id="CCYD01000610">
    <property type="protein sequence ID" value="CEG42293.1"/>
    <property type="molecule type" value="Genomic_DNA"/>
</dbReference>
<proteinExistence type="predicted"/>
<dbReference type="AlphaFoldDB" id="A0A0P1AMV7"/>
<dbReference type="SUPFAM" id="SSF47473">
    <property type="entry name" value="EF-hand"/>
    <property type="match status" value="1"/>
</dbReference>
<protein>
    <submittedName>
        <fullName evidence="1">Outer dynein arm docking complex 3</fullName>
    </submittedName>
</protein>
<dbReference type="OrthoDB" id="26525at2759"/>
<dbReference type="OMA" id="IDQQAPF"/>
<dbReference type="InterPro" id="IPR011992">
    <property type="entry name" value="EF-hand-dom_pair"/>
</dbReference>
<evidence type="ECO:0000313" key="2">
    <source>
        <dbReference type="Proteomes" id="UP000054928"/>
    </source>
</evidence>
<sequence length="241" mass="28047">MDAPKSGTGLSIEEQIQLRRIFRLLAFDTPLRRLEHKLEKLPEKPQAIGKRCKPLDNNAKRDRYEKEKLKYLATLQDEENLGRELVSSKYRIDLKALTTIYKQLGYPLSGQEQSHLVEMIWQVNDKLDGAICFDEFVNSYVRSRNDRSGLEPSELFFLTSFLMIDKKCCGRIALDDAMGILYKKYGESVDREMELHFGKLLDNDVHSVEFVEFQNATLKRLGELIDEHAHFARPDKFCKKL</sequence>
<reference evidence="2" key="1">
    <citation type="submission" date="2014-09" db="EMBL/GenBank/DDBJ databases">
        <authorList>
            <person name="Sharma Rahul"/>
            <person name="Thines Marco"/>
        </authorList>
    </citation>
    <scope>NUCLEOTIDE SEQUENCE [LARGE SCALE GENOMIC DNA]</scope>
</reference>
<keyword evidence="2" id="KW-1185">Reference proteome</keyword>
<dbReference type="GeneID" id="36407635"/>
<name>A0A0P1AMV7_PLAHL</name>
<accession>A0A0P1AMV7</accession>
<dbReference type="Gene3D" id="1.10.238.10">
    <property type="entry name" value="EF-hand"/>
    <property type="match status" value="1"/>
</dbReference>
<organism evidence="1 2">
    <name type="scientific">Plasmopara halstedii</name>
    <name type="common">Downy mildew of sunflower</name>
    <dbReference type="NCBI Taxonomy" id="4781"/>
    <lineage>
        <taxon>Eukaryota</taxon>
        <taxon>Sar</taxon>
        <taxon>Stramenopiles</taxon>
        <taxon>Oomycota</taxon>
        <taxon>Peronosporomycetes</taxon>
        <taxon>Peronosporales</taxon>
        <taxon>Peronosporaceae</taxon>
        <taxon>Plasmopara</taxon>
    </lineage>
</organism>